<name>A0A8B8ESI0_CRAVI</name>
<evidence type="ECO:0000256" key="3">
    <source>
        <dbReference type="ARBA" id="ARBA00022514"/>
    </source>
</evidence>
<protein>
    <submittedName>
        <fullName evidence="10">Uncharacterized protein LOC111136385</fullName>
    </submittedName>
</protein>
<dbReference type="RefSeq" id="XP_022342910.1">
    <property type="nucleotide sequence ID" value="XM_022487202.1"/>
</dbReference>
<dbReference type="InterPro" id="IPR006052">
    <property type="entry name" value="TNF_dom"/>
</dbReference>
<dbReference type="Pfam" id="PF00229">
    <property type="entry name" value="TNF"/>
    <property type="match status" value="1"/>
</dbReference>
<dbReference type="GO" id="GO:0005125">
    <property type="term" value="F:cytokine activity"/>
    <property type="evidence" value="ECO:0007669"/>
    <property type="project" value="UniProtKB-KW"/>
</dbReference>
<keyword evidence="3" id="KW-0202">Cytokine</keyword>
<dbReference type="Proteomes" id="UP000694844">
    <property type="component" value="Chromosome 5"/>
</dbReference>
<sequence length="312" mass="34258">MAVIKPQSESKQPCECGLEGPGSTASRCPRAVWALAALLLAVCCGFLVLVIRMTIQVHTLMAQVGNLSRTLQSPHGISAEMLVQRVLNETNLATLLDPNRQTDNKNERSLKRFLSGGPDFELLSKSVRSGLTAVHYVPHEFQDLHHMMAAKCSDTDPCCSVWSGIFCANQTFMLSDPAHGVMFFRPSQWMTSQQIQEVDPLTQSSADAASFSVTTSGLHLLYFNILVQATKSSHDIAIYVDDSRKLDCRESLDYVRSNPANPFLYSKGKTCSVSGVFYLAQGSELTIRILTSHTAVILKPENTNFGAILLKT</sequence>
<dbReference type="InterPro" id="IPR051748">
    <property type="entry name" value="TNF_Ligand_Superfamily"/>
</dbReference>
<keyword evidence="4" id="KW-0964">Secreted</keyword>
<evidence type="ECO:0000313" key="9">
    <source>
        <dbReference type="Proteomes" id="UP000694844"/>
    </source>
</evidence>
<dbReference type="GO" id="GO:0005615">
    <property type="term" value="C:extracellular space"/>
    <property type="evidence" value="ECO:0007669"/>
    <property type="project" value="UniProtKB-KW"/>
</dbReference>
<dbReference type="Gene3D" id="2.60.120.40">
    <property type="match status" value="1"/>
</dbReference>
<accession>A0A8B8ESI0</accession>
<keyword evidence="6" id="KW-0325">Glycoprotein</keyword>
<keyword evidence="9" id="KW-1185">Reference proteome</keyword>
<feature type="transmembrane region" description="Helical" evidence="7">
    <location>
        <begin position="31"/>
        <end position="51"/>
    </location>
</feature>
<keyword evidence="7" id="KW-1133">Transmembrane helix</keyword>
<dbReference type="SUPFAM" id="SSF49842">
    <property type="entry name" value="TNF-like"/>
    <property type="match status" value="1"/>
</dbReference>
<evidence type="ECO:0000313" key="10">
    <source>
        <dbReference type="RefSeq" id="XP_022342910.1"/>
    </source>
</evidence>
<dbReference type="OrthoDB" id="6159730at2759"/>
<comment type="similarity">
    <text evidence="2">Belongs to the tumor necrosis factor family.</text>
</comment>
<reference evidence="10" key="1">
    <citation type="submission" date="2025-08" db="UniProtKB">
        <authorList>
            <consortium name="RefSeq"/>
        </authorList>
    </citation>
    <scope>IDENTIFICATION</scope>
    <source>
        <tissue evidence="10">Whole sample</tissue>
    </source>
</reference>
<dbReference type="GO" id="GO:0006955">
    <property type="term" value="P:immune response"/>
    <property type="evidence" value="ECO:0007669"/>
    <property type="project" value="InterPro"/>
</dbReference>
<dbReference type="GeneID" id="111136385"/>
<feature type="domain" description="THD" evidence="8">
    <location>
        <begin position="143"/>
        <end position="310"/>
    </location>
</feature>
<evidence type="ECO:0000256" key="7">
    <source>
        <dbReference type="SAM" id="Phobius"/>
    </source>
</evidence>
<keyword evidence="7" id="KW-0812">Transmembrane</keyword>
<keyword evidence="7" id="KW-0472">Membrane</keyword>
<dbReference type="AlphaFoldDB" id="A0A8B8ESI0"/>
<dbReference type="KEGG" id="cvn:111136385"/>
<evidence type="ECO:0000256" key="4">
    <source>
        <dbReference type="ARBA" id="ARBA00022525"/>
    </source>
</evidence>
<organism evidence="9 10">
    <name type="scientific">Crassostrea virginica</name>
    <name type="common">Eastern oyster</name>
    <dbReference type="NCBI Taxonomy" id="6565"/>
    <lineage>
        <taxon>Eukaryota</taxon>
        <taxon>Metazoa</taxon>
        <taxon>Spiralia</taxon>
        <taxon>Lophotrochozoa</taxon>
        <taxon>Mollusca</taxon>
        <taxon>Bivalvia</taxon>
        <taxon>Autobranchia</taxon>
        <taxon>Pteriomorphia</taxon>
        <taxon>Ostreida</taxon>
        <taxon>Ostreoidea</taxon>
        <taxon>Ostreidae</taxon>
        <taxon>Crassostrea</taxon>
    </lineage>
</organism>
<evidence type="ECO:0000256" key="1">
    <source>
        <dbReference type="ARBA" id="ARBA00004613"/>
    </source>
</evidence>
<dbReference type="GO" id="GO:0016020">
    <property type="term" value="C:membrane"/>
    <property type="evidence" value="ECO:0007669"/>
    <property type="project" value="InterPro"/>
</dbReference>
<dbReference type="PANTHER" id="PTHR15151:SF24">
    <property type="entry name" value="A PROLIFERATION-INDUCING LIGAND-LIKE PROTEIN-RELATED"/>
    <property type="match status" value="1"/>
</dbReference>
<evidence type="ECO:0000256" key="6">
    <source>
        <dbReference type="ARBA" id="ARBA00023180"/>
    </source>
</evidence>
<proteinExistence type="inferred from homology"/>
<evidence type="ECO:0000256" key="2">
    <source>
        <dbReference type="ARBA" id="ARBA00008670"/>
    </source>
</evidence>
<dbReference type="InterPro" id="IPR008983">
    <property type="entry name" value="Tumour_necrosis_fac-like_dom"/>
</dbReference>
<dbReference type="PROSITE" id="PS50049">
    <property type="entry name" value="THD_2"/>
    <property type="match status" value="1"/>
</dbReference>
<keyword evidence="5" id="KW-1015">Disulfide bond</keyword>
<gene>
    <name evidence="10" type="primary">LOC111136385</name>
</gene>
<evidence type="ECO:0000256" key="5">
    <source>
        <dbReference type="ARBA" id="ARBA00023157"/>
    </source>
</evidence>
<comment type="subcellular location">
    <subcellularLocation>
        <location evidence="1">Secreted</location>
    </subcellularLocation>
</comment>
<dbReference type="PANTHER" id="PTHR15151">
    <property type="entry name" value="PROTEIN EIGER"/>
    <property type="match status" value="1"/>
</dbReference>
<dbReference type="GO" id="GO:0005164">
    <property type="term" value="F:tumor necrosis factor receptor binding"/>
    <property type="evidence" value="ECO:0007669"/>
    <property type="project" value="InterPro"/>
</dbReference>
<evidence type="ECO:0000259" key="8">
    <source>
        <dbReference type="PROSITE" id="PS50049"/>
    </source>
</evidence>